<keyword evidence="2 4" id="KW-0238">DNA-binding</keyword>
<dbReference type="InterPro" id="IPR009057">
    <property type="entry name" value="Homeodomain-like_sf"/>
</dbReference>
<evidence type="ECO:0000313" key="7">
    <source>
        <dbReference type="Proteomes" id="UP000032221"/>
    </source>
</evidence>
<evidence type="ECO:0000313" key="6">
    <source>
        <dbReference type="EMBL" id="KIU15898.1"/>
    </source>
</evidence>
<dbReference type="RefSeq" id="WP_043402726.1">
    <property type="nucleotide sequence ID" value="NZ_JXST01000022.1"/>
</dbReference>
<keyword evidence="1" id="KW-0805">Transcription regulation</keyword>
<dbReference type="Pfam" id="PF13305">
    <property type="entry name" value="TetR_C_33"/>
    <property type="match status" value="1"/>
</dbReference>
<dbReference type="STRING" id="280871.TL10_16535"/>
<feature type="DNA-binding region" description="H-T-H motif" evidence="4">
    <location>
        <begin position="26"/>
        <end position="45"/>
    </location>
</feature>
<dbReference type="PROSITE" id="PS50977">
    <property type="entry name" value="HTH_TETR_2"/>
    <property type="match status" value="1"/>
</dbReference>
<dbReference type="AlphaFoldDB" id="A0A0D1J2U8"/>
<dbReference type="Gene3D" id="1.10.357.10">
    <property type="entry name" value="Tetracycline Repressor, domain 2"/>
    <property type="match status" value="1"/>
</dbReference>
<dbReference type="InterPro" id="IPR025996">
    <property type="entry name" value="MT1864/Rv1816-like_C"/>
</dbReference>
<keyword evidence="7" id="KW-1185">Reference proteome</keyword>
<gene>
    <name evidence="6" type="ORF">TL10_16535</name>
</gene>
<evidence type="ECO:0000256" key="3">
    <source>
        <dbReference type="ARBA" id="ARBA00023163"/>
    </source>
</evidence>
<evidence type="ECO:0000256" key="1">
    <source>
        <dbReference type="ARBA" id="ARBA00023015"/>
    </source>
</evidence>
<dbReference type="InterPro" id="IPR001647">
    <property type="entry name" value="HTH_TetR"/>
</dbReference>
<reference evidence="6 7" key="1">
    <citation type="submission" date="2015-01" db="EMBL/GenBank/DDBJ databases">
        <title>Genome sequence of Mycobacterium llatzerense and Mycobacterium immunogenum recovered from brain abscess.</title>
        <authorList>
            <person name="Greninger A.L."/>
            <person name="Langelier C."/>
            <person name="Cunningham G."/>
            <person name="Chiu C.Y."/>
            <person name="Miller S."/>
        </authorList>
    </citation>
    <scope>NUCLEOTIDE SEQUENCE [LARGE SCALE GENOMIC DNA]</scope>
    <source>
        <strain evidence="6 7">CLUC14</strain>
    </source>
</reference>
<evidence type="ECO:0000256" key="2">
    <source>
        <dbReference type="ARBA" id="ARBA00023125"/>
    </source>
</evidence>
<dbReference type="PATRIC" id="fig|280871.6.peg.3431"/>
<dbReference type="OrthoDB" id="4709966at2"/>
<organism evidence="6 7">
    <name type="scientific">Mycolicibacterium llatzerense</name>
    <dbReference type="NCBI Taxonomy" id="280871"/>
    <lineage>
        <taxon>Bacteria</taxon>
        <taxon>Bacillati</taxon>
        <taxon>Actinomycetota</taxon>
        <taxon>Actinomycetes</taxon>
        <taxon>Mycobacteriales</taxon>
        <taxon>Mycobacteriaceae</taxon>
        <taxon>Mycolicibacterium</taxon>
    </lineage>
</organism>
<evidence type="ECO:0000259" key="5">
    <source>
        <dbReference type="PROSITE" id="PS50977"/>
    </source>
</evidence>
<comment type="caution">
    <text evidence="6">The sequence shown here is derived from an EMBL/GenBank/DDBJ whole genome shotgun (WGS) entry which is preliminary data.</text>
</comment>
<name>A0A0D1J2U8_9MYCO</name>
<proteinExistence type="predicted"/>
<sequence>MSDEIRRQLIEAGIAILERDGIQALSVRKLAAEVGTSTMVVYTHFGSMAGVLEAISAEIFARFGAALAAVPHTDDPVADFFSMGAAYRRFALTNPQHYQLMFGTSVPASLSSGREDLTVTGHASSYDASFQTLCASVRRMTEAGRIRKCDEAAVAGRIWSICHGAVTLEMAGFFGSEGHGLREILSPLTVDLLVGMGDERDRTNASLATAAAALLASGQPVS</sequence>
<dbReference type="EMBL" id="JXST01000022">
    <property type="protein sequence ID" value="KIU15898.1"/>
    <property type="molecule type" value="Genomic_DNA"/>
</dbReference>
<dbReference type="PANTHER" id="PTHR30055:SF209">
    <property type="entry name" value="POSSIBLE TRANSCRIPTIONAL REGULATORY PROTEIN (PROBABLY TETR-FAMILY)"/>
    <property type="match status" value="1"/>
</dbReference>
<dbReference type="SUPFAM" id="SSF48498">
    <property type="entry name" value="Tetracyclin repressor-like, C-terminal domain"/>
    <property type="match status" value="1"/>
</dbReference>
<dbReference type="Proteomes" id="UP000032221">
    <property type="component" value="Unassembled WGS sequence"/>
</dbReference>
<accession>A0A0D1J2U8</accession>
<protein>
    <submittedName>
        <fullName evidence="6">TetR family transcriptional regulator</fullName>
    </submittedName>
</protein>
<dbReference type="Pfam" id="PF00440">
    <property type="entry name" value="TetR_N"/>
    <property type="match status" value="1"/>
</dbReference>
<dbReference type="SUPFAM" id="SSF46689">
    <property type="entry name" value="Homeodomain-like"/>
    <property type="match status" value="1"/>
</dbReference>
<dbReference type="InterPro" id="IPR036271">
    <property type="entry name" value="Tet_transcr_reg_TetR-rel_C_sf"/>
</dbReference>
<keyword evidence="3" id="KW-0804">Transcription</keyword>
<dbReference type="InterPro" id="IPR050109">
    <property type="entry name" value="HTH-type_TetR-like_transc_reg"/>
</dbReference>
<dbReference type="PANTHER" id="PTHR30055">
    <property type="entry name" value="HTH-TYPE TRANSCRIPTIONAL REGULATOR RUTR"/>
    <property type="match status" value="1"/>
</dbReference>
<dbReference type="GO" id="GO:0000976">
    <property type="term" value="F:transcription cis-regulatory region binding"/>
    <property type="evidence" value="ECO:0007669"/>
    <property type="project" value="TreeGrafter"/>
</dbReference>
<feature type="domain" description="HTH tetR-type" evidence="5">
    <location>
        <begin position="3"/>
        <end position="63"/>
    </location>
</feature>
<evidence type="ECO:0000256" key="4">
    <source>
        <dbReference type="PROSITE-ProRule" id="PRU00335"/>
    </source>
</evidence>
<dbReference type="GO" id="GO:0003700">
    <property type="term" value="F:DNA-binding transcription factor activity"/>
    <property type="evidence" value="ECO:0007669"/>
    <property type="project" value="TreeGrafter"/>
</dbReference>